<dbReference type="EMBL" id="BTGU01000036">
    <property type="protein sequence ID" value="GMN51025.1"/>
    <property type="molecule type" value="Genomic_DNA"/>
</dbReference>
<keyword evidence="2" id="KW-1185">Reference proteome</keyword>
<dbReference type="Proteomes" id="UP001187192">
    <property type="component" value="Unassembled WGS sequence"/>
</dbReference>
<sequence length="107" mass="12397">MSCRQTSRQRPRVCSNLHGRRSLFLSPLYLSLFLDRKLTREDSSLGCRRHRRSRLSWWKLDQGKEIASKEIQCLSLFSHASLAVLRHVCLATLIVVAHDDDIGHERA</sequence>
<organism evidence="1 2">
    <name type="scientific">Ficus carica</name>
    <name type="common">Common fig</name>
    <dbReference type="NCBI Taxonomy" id="3494"/>
    <lineage>
        <taxon>Eukaryota</taxon>
        <taxon>Viridiplantae</taxon>
        <taxon>Streptophyta</taxon>
        <taxon>Embryophyta</taxon>
        <taxon>Tracheophyta</taxon>
        <taxon>Spermatophyta</taxon>
        <taxon>Magnoliopsida</taxon>
        <taxon>eudicotyledons</taxon>
        <taxon>Gunneridae</taxon>
        <taxon>Pentapetalae</taxon>
        <taxon>rosids</taxon>
        <taxon>fabids</taxon>
        <taxon>Rosales</taxon>
        <taxon>Moraceae</taxon>
        <taxon>Ficeae</taxon>
        <taxon>Ficus</taxon>
    </lineage>
</organism>
<proteinExistence type="predicted"/>
<gene>
    <name evidence="1" type="ORF">TIFTF001_020182</name>
</gene>
<reference evidence="1" key="1">
    <citation type="submission" date="2023-07" db="EMBL/GenBank/DDBJ databases">
        <title>draft genome sequence of fig (Ficus carica).</title>
        <authorList>
            <person name="Takahashi T."/>
            <person name="Nishimura K."/>
        </authorList>
    </citation>
    <scope>NUCLEOTIDE SEQUENCE</scope>
</reference>
<comment type="caution">
    <text evidence="1">The sequence shown here is derived from an EMBL/GenBank/DDBJ whole genome shotgun (WGS) entry which is preliminary data.</text>
</comment>
<accession>A0AA88DAS8</accession>
<protein>
    <submittedName>
        <fullName evidence="1">Uncharacterized protein</fullName>
    </submittedName>
</protein>
<evidence type="ECO:0000313" key="2">
    <source>
        <dbReference type="Proteomes" id="UP001187192"/>
    </source>
</evidence>
<evidence type="ECO:0000313" key="1">
    <source>
        <dbReference type="EMBL" id="GMN51025.1"/>
    </source>
</evidence>
<dbReference type="AlphaFoldDB" id="A0AA88DAS8"/>
<name>A0AA88DAS8_FICCA</name>